<evidence type="ECO:0000313" key="6">
    <source>
        <dbReference type="EMBL" id="CEP64571.1"/>
    </source>
</evidence>
<dbReference type="GO" id="GO:0000785">
    <property type="term" value="C:chromatin"/>
    <property type="evidence" value="ECO:0007669"/>
    <property type="project" value="InterPro"/>
</dbReference>
<feature type="region of interest" description="Disordered" evidence="5">
    <location>
        <begin position="563"/>
        <end position="632"/>
    </location>
</feature>
<dbReference type="PRINTS" id="PR00929">
    <property type="entry name" value="ATHOOK"/>
</dbReference>
<dbReference type="PRINTS" id="PR00930">
    <property type="entry name" value="HIGHMOBLTYIY"/>
</dbReference>
<dbReference type="InterPro" id="IPR051190">
    <property type="entry name" value="Baculoviral_IAP"/>
</dbReference>
<evidence type="ECO:0000256" key="2">
    <source>
        <dbReference type="ARBA" id="ARBA00022737"/>
    </source>
</evidence>
<dbReference type="GO" id="GO:0006355">
    <property type="term" value="P:regulation of DNA-templated transcription"/>
    <property type="evidence" value="ECO:0007669"/>
    <property type="project" value="InterPro"/>
</dbReference>
<keyword evidence="3" id="KW-0862">Zinc</keyword>
<dbReference type="InterPro" id="IPR001370">
    <property type="entry name" value="BIR_rpt"/>
</dbReference>
<feature type="region of interest" description="Disordered" evidence="5">
    <location>
        <begin position="263"/>
        <end position="375"/>
    </location>
</feature>
<feature type="compositionally biased region" description="Basic and acidic residues" evidence="5">
    <location>
        <begin position="593"/>
        <end position="608"/>
    </location>
</feature>
<dbReference type="PROSITE" id="PS50143">
    <property type="entry name" value="BIR_REPEAT_2"/>
    <property type="match status" value="2"/>
</dbReference>
<feature type="compositionally biased region" description="Polar residues" evidence="5">
    <location>
        <begin position="689"/>
        <end position="720"/>
    </location>
</feature>
<keyword evidence="4" id="KW-0238">DNA-binding</keyword>
<dbReference type="EMBL" id="LN736371">
    <property type="protein sequence ID" value="CEP64571.1"/>
    <property type="molecule type" value="Genomic_DNA"/>
</dbReference>
<protein>
    <submittedName>
        <fullName evidence="6">LALA0S12e01992g1_1</fullName>
    </submittedName>
</protein>
<feature type="compositionally biased region" description="Basic residues" evidence="5">
    <location>
        <begin position="322"/>
        <end position="331"/>
    </location>
</feature>
<dbReference type="InterPro" id="IPR017956">
    <property type="entry name" value="AT_hook_DNA-bd_motif"/>
</dbReference>
<dbReference type="PANTHER" id="PTHR46771">
    <property type="entry name" value="DETERIN"/>
    <property type="match status" value="1"/>
</dbReference>
<gene>
    <name evidence="6" type="ORF">LALA0_S12e01992g</name>
</gene>
<dbReference type="PANTHER" id="PTHR46771:SF5">
    <property type="entry name" value="DETERIN"/>
    <property type="match status" value="1"/>
</dbReference>
<feature type="region of interest" description="Disordered" evidence="5">
    <location>
        <begin position="677"/>
        <end position="730"/>
    </location>
</feature>
<dbReference type="SMART" id="SM00384">
    <property type="entry name" value="AT_hook"/>
    <property type="match status" value="4"/>
</dbReference>
<organism evidence="6 7">
    <name type="scientific">Lachancea lanzarotensis</name>
    <dbReference type="NCBI Taxonomy" id="1245769"/>
    <lineage>
        <taxon>Eukaryota</taxon>
        <taxon>Fungi</taxon>
        <taxon>Dikarya</taxon>
        <taxon>Ascomycota</taxon>
        <taxon>Saccharomycotina</taxon>
        <taxon>Saccharomycetes</taxon>
        <taxon>Saccharomycetales</taxon>
        <taxon>Saccharomycetaceae</taxon>
        <taxon>Lachancea</taxon>
    </lineage>
</organism>
<dbReference type="InterPro" id="IPR000116">
    <property type="entry name" value="HMGA"/>
</dbReference>
<reference evidence="6 7" key="1">
    <citation type="submission" date="2014-12" db="EMBL/GenBank/DDBJ databases">
        <authorList>
            <person name="Neuveglise Cecile"/>
        </authorList>
    </citation>
    <scope>NUCLEOTIDE SEQUENCE [LARGE SCALE GENOMIC DNA]</scope>
    <source>
        <strain evidence="6 7">CBS 12615</strain>
    </source>
</reference>
<sequence>MFLEFHPYQERYGSYLQTYHIQGKRCSWPYRVIPTKAMAQMGFEFTPKFKGKALVRDCVRCSFCGTDSYDFHDCRSKPLTATLTKVLENHLLRTQDSCLYTRLKFVLIRSFWKNEVIDWSEQQTLGMPHSAEIMRLRQWTFKEGWIHESEPPISSAAMAEAGLYRYDLGLSSPELQEEHPDATYCIYCSKIIGSWEADDDPLWEHFVCSNGGQCLFFETMSNRAAVVQMKRRYDEEGYGSNDKLMPSLDYYETFGSQLLKYEQEATADESEHKRGRPRSRGSGETVTREVKKRGRPRKEKPAEQLALEEGTTSLDFDGTPMVKRKRGRPRKAANSVSTEMKQKRPRGRPRKETTSSGMGDHVPTSMSPPSTGSLKLLASDGTVLANTSSAGDVNSLPPLNLPTTGVSALIGEPDVKGGLQQVQQPSAAMEIDNSPKRRIRLRQNQRLTSTEDQEIDSDDNSTKSIVFNFNNSSPKSKAEARNPIIDDSFDAFSFSAHGNSEFVIPESAFQTKKTSILQPLAEKSFGVATLQHSDDEYTKESSLCPKPTSKDNALDDIDMNVEMSDDSSESFPLSKASTPIGSPARSLSPRGKPVVEARPDTQVDKTERNSISSARIGSNIDEDNSSPIAGKIDNLKSFPSGGNVGSHESEPVLETAGYPSRVEERVNMSFPTPAPNLLTIGNESARPLSANSAVTTRENSKRGSLTSRLPEDTSSQQGTPTRDKFSVDSGSVNVSSSAAELRNSFNKVDEERALLADYFRQLLRYINVKDLSLSSEVDGDLNFFVLHMPLREKQLTFTAWVDTKQSELNKEFERDYKIKVAKLKKQFELAKRLIENIDNDETLLRLAKHYGALDQANRAH</sequence>
<evidence type="ECO:0000256" key="4">
    <source>
        <dbReference type="ARBA" id="ARBA00023125"/>
    </source>
</evidence>
<dbReference type="GO" id="GO:0005634">
    <property type="term" value="C:nucleus"/>
    <property type="evidence" value="ECO:0007669"/>
    <property type="project" value="InterPro"/>
</dbReference>
<dbReference type="HOGENOM" id="CLU_341677_0_0_1"/>
<accession>A0A0C7NFW6</accession>
<keyword evidence="7" id="KW-1185">Reference proteome</keyword>
<evidence type="ECO:0000256" key="1">
    <source>
        <dbReference type="ARBA" id="ARBA00022723"/>
    </source>
</evidence>
<dbReference type="Gene3D" id="1.10.1170.10">
    <property type="entry name" value="Inhibitor Of Apoptosis Protein (2mihbC-IAP-1), Chain A"/>
    <property type="match status" value="2"/>
</dbReference>
<feature type="region of interest" description="Disordered" evidence="5">
    <location>
        <begin position="442"/>
        <end position="461"/>
    </location>
</feature>
<evidence type="ECO:0000313" key="7">
    <source>
        <dbReference type="Proteomes" id="UP000054304"/>
    </source>
</evidence>
<proteinExistence type="predicted"/>
<dbReference type="GeneID" id="34688130"/>
<dbReference type="Pfam" id="PF00653">
    <property type="entry name" value="BIR"/>
    <property type="match status" value="1"/>
</dbReference>
<dbReference type="Proteomes" id="UP000054304">
    <property type="component" value="Unassembled WGS sequence"/>
</dbReference>
<dbReference type="GO" id="GO:0046872">
    <property type="term" value="F:metal ion binding"/>
    <property type="evidence" value="ECO:0007669"/>
    <property type="project" value="UniProtKB-KW"/>
</dbReference>
<dbReference type="SUPFAM" id="SSF57924">
    <property type="entry name" value="Inhibitor of apoptosis (IAP) repeat"/>
    <property type="match status" value="2"/>
</dbReference>
<evidence type="ECO:0000256" key="5">
    <source>
        <dbReference type="SAM" id="MobiDB-lite"/>
    </source>
</evidence>
<keyword evidence="1" id="KW-0479">Metal-binding</keyword>
<evidence type="ECO:0000256" key="3">
    <source>
        <dbReference type="ARBA" id="ARBA00022833"/>
    </source>
</evidence>
<dbReference type="GO" id="GO:0003677">
    <property type="term" value="F:DNA binding"/>
    <property type="evidence" value="ECO:0007669"/>
    <property type="project" value="UniProtKB-KW"/>
</dbReference>
<dbReference type="SMART" id="SM00238">
    <property type="entry name" value="BIR"/>
    <property type="match status" value="1"/>
</dbReference>
<name>A0A0C7NFW6_9SACH</name>
<dbReference type="RefSeq" id="XP_022630776.1">
    <property type="nucleotide sequence ID" value="XM_022774765.1"/>
</dbReference>
<feature type="compositionally biased region" description="Polar residues" evidence="5">
    <location>
        <begin position="364"/>
        <end position="373"/>
    </location>
</feature>
<dbReference type="OrthoDB" id="4070233at2759"/>
<dbReference type="AlphaFoldDB" id="A0A0C7NFW6"/>
<feature type="compositionally biased region" description="Polar residues" evidence="5">
    <location>
        <begin position="569"/>
        <end position="580"/>
    </location>
</feature>
<keyword evidence="2" id="KW-0677">Repeat</keyword>